<dbReference type="RefSeq" id="XP_046016405.1">
    <property type="nucleotide sequence ID" value="XM_046152661.1"/>
</dbReference>
<dbReference type="SUPFAM" id="SSF88697">
    <property type="entry name" value="PUA domain-like"/>
    <property type="match status" value="1"/>
</dbReference>
<dbReference type="GO" id="GO:0061630">
    <property type="term" value="F:ubiquitin protein ligase activity"/>
    <property type="evidence" value="ECO:0007669"/>
    <property type="project" value="TreeGrafter"/>
</dbReference>
<evidence type="ECO:0000256" key="2">
    <source>
        <dbReference type="PROSITE-ProRule" id="PRU00358"/>
    </source>
</evidence>
<dbReference type="InterPro" id="IPR036987">
    <property type="entry name" value="SRA-YDG_sf"/>
</dbReference>
<dbReference type="PANTHER" id="PTHR14140">
    <property type="entry name" value="E3 UBIQUITIN-PROTEIN LIGASE UHRF-RELATED"/>
    <property type="match status" value="1"/>
</dbReference>
<reference evidence="5" key="1">
    <citation type="journal article" date="2021" name="Nat. Commun.">
        <title>Genetic determinants of endophytism in the Arabidopsis root mycobiome.</title>
        <authorList>
            <person name="Mesny F."/>
            <person name="Miyauchi S."/>
            <person name="Thiergart T."/>
            <person name="Pickel B."/>
            <person name="Atanasova L."/>
            <person name="Karlsson M."/>
            <person name="Huettel B."/>
            <person name="Barry K.W."/>
            <person name="Haridas S."/>
            <person name="Chen C."/>
            <person name="Bauer D."/>
            <person name="Andreopoulos W."/>
            <person name="Pangilinan J."/>
            <person name="LaButti K."/>
            <person name="Riley R."/>
            <person name="Lipzen A."/>
            <person name="Clum A."/>
            <person name="Drula E."/>
            <person name="Henrissat B."/>
            <person name="Kohler A."/>
            <person name="Grigoriev I.V."/>
            <person name="Martin F.M."/>
            <person name="Hacquard S."/>
        </authorList>
    </citation>
    <scope>NUCLEOTIDE SEQUENCE</scope>
    <source>
        <strain evidence="5">MPI-CAGE-CH-0230</strain>
    </source>
</reference>
<dbReference type="SMART" id="SM00466">
    <property type="entry name" value="SRA"/>
    <property type="match status" value="1"/>
</dbReference>
<evidence type="ECO:0000256" key="1">
    <source>
        <dbReference type="ARBA" id="ARBA00023242"/>
    </source>
</evidence>
<dbReference type="InterPro" id="IPR045134">
    <property type="entry name" value="UHRF1/2-like"/>
</dbReference>
<keyword evidence="6" id="KW-1185">Reference proteome</keyword>
<dbReference type="Gene3D" id="2.30.280.10">
    <property type="entry name" value="SRA-YDG"/>
    <property type="match status" value="1"/>
</dbReference>
<dbReference type="GO" id="GO:0005634">
    <property type="term" value="C:nucleus"/>
    <property type="evidence" value="ECO:0007669"/>
    <property type="project" value="UniProtKB-SubCell"/>
</dbReference>
<evidence type="ECO:0000256" key="3">
    <source>
        <dbReference type="SAM" id="MobiDB-lite"/>
    </source>
</evidence>
<dbReference type="PANTHER" id="PTHR14140:SF27">
    <property type="entry name" value="OS04G0289800 PROTEIN"/>
    <property type="match status" value="1"/>
</dbReference>
<sequence length="232" mass="25580">MAGTATAEFDLPPPSHRIFGTHGIMHGVITRRGKNNRVVRRLNPYLQKKRATVFGHNGIPVGSWWPLQLVALFNGAHGSAMGGICGDVQLGAYSILIANTYDDLDTDDGDVIYYSGSNSHKNKNPNRPEDSSRGTSALKASFRTQNPVRVLRSGGSTAVTSRSSNKYLPRAGVRYDGLYRVVSMRTPKNSNGGLYEQFRLERLDGQPSLSEIRRSSPTTQQLLDLEEIQRGY</sequence>
<feature type="domain" description="YDG" evidence="4">
    <location>
        <begin position="54"/>
        <end position="202"/>
    </location>
</feature>
<accession>A0A9P8YFZ2</accession>
<evidence type="ECO:0000313" key="6">
    <source>
        <dbReference type="Proteomes" id="UP000756346"/>
    </source>
</evidence>
<comment type="caution">
    <text evidence="5">The sequence shown here is derived from an EMBL/GenBank/DDBJ whole genome shotgun (WGS) entry which is preliminary data.</text>
</comment>
<organism evidence="5 6">
    <name type="scientific">Microdochium trichocladiopsis</name>
    <dbReference type="NCBI Taxonomy" id="1682393"/>
    <lineage>
        <taxon>Eukaryota</taxon>
        <taxon>Fungi</taxon>
        <taxon>Dikarya</taxon>
        <taxon>Ascomycota</taxon>
        <taxon>Pezizomycotina</taxon>
        <taxon>Sordariomycetes</taxon>
        <taxon>Xylariomycetidae</taxon>
        <taxon>Xylariales</taxon>
        <taxon>Microdochiaceae</taxon>
        <taxon>Microdochium</taxon>
    </lineage>
</organism>
<dbReference type="Proteomes" id="UP000756346">
    <property type="component" value="Unassembled WGS sequence"/>
</dbReference>
<proteinExistence type="predicted"/>
<dbReference type="PROSITE" id="PS51015">
    <property type="entry name" value="YDG"/>
    <property type="match status" value="1"/>
</dbReference>
<dbReference type="InterPro" id="IPR003105">
    <property type="entry name" value="SRA_YDG"/>
</dbReference>
<gene>
    <name evidence="5" type="ORF">B0I36DRAFT_313690</name>
</gene>
<name>A0A9P8YFZ2_9PEZI</name>
<dbReference type="EMBL" id="JAGTJQ010000002">
    <property type="protein sequence ID" value="KAH7037284.1"/>
    <property type="molecule type" value="Genomic_DNA"/>
</dbReference>
<dbReference type="GeneID" id="70182207"/>
<protein>
    <submittedName>
        <fullName evidence="5">PUA-like domain-containing protein</fullName>
    </submittedName>
</protein>
<feature type="region of interest" description="Disordered" evidence="3">
    <location>
        <begin position="115"/>
        <end position="136"/>
    </location>
</feature>
<dbReference type="GO" id="GO:0016567">
    <property type="term" value="P:protein ubiquitination"/>
    <property type="evidence" value="ECO:0007669"/>
    <property type="project" value="TreeGrafter"/>
</dbReference>
<dbReference type="InterPro" id="IPR015947">
    <property type="entry name" value="PUA-like_sf"/>
</dbReference>
<evidence type="ECO:0000259" key="4">
    <source>
        <dbReference type="PROSITE" id="PS51015"/>
    </source>
</evidence>
<dbReference type="AlphaFoldDB" id="A0A9P8YFZ2"/>
<dbReference type="Pfam" id="PF02182">
    <property type="entry name" value="SAD_SRA"/>
    <property type="match status" value="1"/>
</dbReference>
<dbReference type="OrthoDB" id="2270193at2759"/>
<keyword evidence="1 2" id="KW-0539">Nucleus</keyword>
<comment type="subcellular location">
    <subcellularLocation>
        <location evidence="2">Nucleus</location>
    </subcellularLocation>
</comment>
<dbReference type="GO" id="GO:0044027">
    <property type="term" value="P:negative regulation of gene expression via chromosomal CpG island methylation"/>
    <property type="evidence" value="ECO:0007669"/>
    <property type="project" value="TreeGrafter"/>
</dbReference>
<evidence type="ECO:0000313" key="5">
    <source>
        <dbReference type="EMBL" id="KAH7037284.1"/>
    </source>
</evidence>